<dbReference type="PROSITE" id="PS51819">
    <property type="entry name" value="VOC"/>
    <property type="match status" value="1"/>
</dbReference>
<sequence>MQIWDPSAHECANWFQDELGFQVQEYYDEADGSRWGTFLSACKAKIDLAVVQSDVENDDPAVHHIAYKVDSPNDLFAAHNVMNEQGITTDGIGQHSISRGEFLYARDPASGHRIEFNTGSYLTLDPHWEPVAWEEGDLDDRQWIGGILSAERVTY</sequence>
<protein>
    <recommendedName>
        <fullName evidence="1">VOC domain-containing protein</fullName>
    </recommendedName>
</protein>
<evidence type="ECO:0000313" key="3">
    <source>
        <dbReference type="Proteomes" id="UP000053157"/>
    </source>
</evidence>
<dbReference type="EMBL" id="LOPV01000238">
    <property type="protein sequence ID" value="KTG26369.1"/>
    <property type="molecule type" value="Genomic_DNA"/>
</dbReference>
<dbReference type="InterPro" id="IPR037523">
    <property type="entry name" value="VOC_core"/>
</dbReference>
<gene>
    <name evidence="2" type="ORF">AUR66_16235</name>
</gene>
<comment type="caution">
    <text evidence="2">The sequence shown here is derived from an EMBL/GenBank/DDBJ whole genome shotgun (WGS) entry which is preliminary data.</text>
</comment>
<dbReference type="OrthoDB" id="37941at2157"/>
<evidence type="ECO:0000259" key="1">
    <source>
        <dbReference type="PROSITE" id="PS51819"/>
    </source>
</evidence>
<proteinExistence type="predicted"/>
<dbReference type="Proteomes" id="UP000053157">
    <property type="component" value="Unassembled WGS sequence"/>
</dbReference>
<name>A0A0W1SJH1_9EURY</name>
<organism evidence="2 3">
    <name type="scientific">Haloferax profundi</name>
    <dbReference type="NCBI Taxonomy" id="1544718"/>
    <lineage>
        <taxon>Archaea</taxon>
        <taxon>Methanobacteriati</taxon>
        <taxon>Methanobacteriota</taxon>
        <taxon>Stenosarchaea group</taxon>
        <taxon>Halobacteria</taxon>
        <taxon>Halobacteriales</taxon>
        <taxon>Haloferacaceae</taxon>
        <taxon>Haloferax</taxon>
    </lineage>
</organism>
<dbReference type="AlphaFoldDB" id="A0A0W1SJH1"/>
<dbReference type="InterPro" id="IPR029068">
    <property type="entry name" value="Glyas_Bleomycin-R_OHBP_Dase"/>
</dbReference>
<dbReference type="Gene3D" id="3.10.180.10">
    <property type="entry name" value="2,3-Dihydroxybiphenyl 1,2-Dioxygenase, domain 1"/>
    <property type="match status" value="1"/>
</dbReference>
<dbReference type="SUPFAM" id="SSF54593">
    <property type="entry name" value="Glyoxalase/Bleomycin resistance protein/Dihydroxybiphenyl dioxygenase"/>
    <property type="match status" value="1"/>
</dbReference>
<dbReference type="Pfam" id="PF00903">
    <property type="entry name" value="Glyoxalase"/>
    <property type="match status" value="1"/>
</dbReference>
<reference evidence="2 3" key="1">
    <citation type="submission" date="2015-12" db="EMBL/GenBank/DDBJ databases">
        <title>Haloferax profundi sp. nov. isolated from the Discovery deep brine-seawater interface in the Red Sea.</title>
        <authorList>
            <person name="Zhang G."/>
            <person name="Stingl U."/>
            <person name="Rashid M."/>
        </authorList>
    </citation>
    <scope>NUCLEOTIDE SEQUENCE [LARGE SCALE GENOMIC DNA]</scope>
    <source>
        <strain evidence="2 3">SB29</strain>
    </source>
</reference>
<dbReference type="InterPro" id="IPR004360">
    <property type="entry name" value="Glyas_Fos-R_dOase_dom"/>
</dbReference>
<keyword evidence="3" id="KW-1185">Reference proteome</keyword>
<feature type="domain" description="VOC" evidence="1">
    <location>
        <begin position="1"/>
        <end position="119"/>
    </location>
</feature>
<evidence type="ECO:0000313" key="2">
    <source>
        <dbReference type="EMBL" id="KTG26369.1"/>
    </source>
</evidence>
<accession>A0A0W1SJH1</accession>